<dbReference type="Proteomes" id="UP000192042">
    <property type="component" value="Chromosome I"/>
</dbReference>
<feature type="compositionally biased region" description="Basic and acidic residues" evidence="9">
    <location>
        <begin position="78"/>
        <end position="88"/>
    </location>
</feature>
<feature type="compositionally biased region" description="Low complexity" evidence="9">
    <location>
        <begin position="36"/>
        <end position="63"/>
    </location>
</feature>
<evidence type="ECO:0000256" key="8">
    <source>
        <dbReference type="PROSITE-ProRule" id="PRU00473"/>
    </source>
</evidence>
<dbReference type="PANTHER" id="PTHR30329">
    <property type="entry name" value="STATOR ELEMENT OF FLAGELLAR MOTOR COMPLEX"/>
    <property type="match status" value="1"/>
</dbReference>
<dbReference type="PANTHER" id="PTHR30329:SF21">
    <property type="entry name" value="LIPOPROTEIN YIAD-RELATED"/>
    <property type="match status" value="1"/>
</dbReference>
<proteinExistence type="inferred from homology"/>
<evidence type="ECO:0000256" key="2">
    <source>
        <dbReference type="ARBA" id="ARBA00022729"/>
    </source>
</evidence>
<feature type="chain" id="PRO_5012076990" description="Peptidoglycan-associated protein" evidence="10">
    <location>
        <begin position="25"/>
        <end position="252"/>
    </location>
</feature>
<comment type="similarity">
    <text evidence="7">Belongs to the Pal lipoprotein family.</text>
</comment>
<keyword evidence="3 8" id="KW-0472">Membrane</keyword>
<dbReference type="RefSeq" id="WP_080885056.1">
    <property type="nucleotide sequence ID" value="NZ_LT828648.1"/>
</dbReference>
<gene>
    <name evidence="7 12" type="primary">pal</name>
    <name evidence="12" type="ORF">NSJP_0183</name>
</gene>
<dbReference type="GO" id="GO:0051301">
    <property type="term" value="P:cell division"/>
    <property type="evidence" value="ECO:0007669"/>
    <property type="project" value="InterPro"/>
</dbReference>
<dbReference type="PROSITE" id="PS51123">
    <property type="entry name" value="OMPA_2"/>
    <property type="match status" value="1"/>
</dbReference>
<dbReference type="InterPro" id="IPR050330">
    <property type="entry name" value="Bact_OuterMem_StrucFunc"/>
</dbReference>
<keyword evidence="4" id="KW-0564">Palmitate</keyword>
<keyword evidence="2 10" id="KW-0732">Signal</keyword>
<evidence type="ECO:0000256" key="10">
    <source>
        <dbReference type="SAM" id="SignalP"/>
    </source>
</evidence>
<evidence type="ECO:0000313" key="13">
    <source>
        <dbReference type="Proteomes" id="UP000192042"/>
    </source>
</evidence>
<dbReference type="OrthoDB" id="9809164at2"/>
<protein>
    <recommendedName>
        <fullName evidence="7">Peptidoglycan-associated protein</fullName>
    </recommendedName>
</protein>
<feature type="compositionally biased region" description="Gly residues" evidence="9">
    <location>
        <begin position="89"/>
        <end position="111"/>
    </location>
</feature>
<dbReference type="InterPro" id="IPR006665">
    <property type="entry name" value="OmpA-like"/>
</dbReference>
<keyword evidence="5" id="KW-0998">Cell outer membrane</keyword>
<feature type="domain" description="OmpA-like" evidence="11">
    <location>
        <begin position="135"/>
        <end position="252"/>
    </location>
</feature>
<sequence length="252" mass="25804">MRTMSKRFPIALLAIAMLVGPAGCAKKGVQSAGDQTAQQSAAKSGAAGTGSGSSSSMKSGVGSFPDTSMQSGSGGLKGLDKNPSEERLGGGPGGSSGNGPGGQGSQGGPGSGTLLAKADPSESAGHQLDEIRAEQAASAAAGLRDVFFGYDSWTISEEGRQSLGRDADWLKSNPGAMLKVEGHCDERGTAAYNLVLGEKRAKAVRNYLVELGIGANRLSVVSYGKERPFCNDHAEACYQQNRRGHLVVRTGK</sequence>
<evidence type="ECO:0000256" key="9">
    <source>
        <dbReference type="SAM" id="MobiDB-lite"/>
    </source>
</evidence>
<evidence type="ECO:0000256" key="6">
    <source>
        <dbReference type="ARBA" id="ARBA00023288"/>
    </source>
</evidence>
<dbReference type="CDD" id="cd07185">
    <property type="entry name" value="OmpA_C-like"/>
    <property type="match status" value="1"/>
</dbReference>
<evidence type="ECO:0000259" key="11">
    <source>
        <dbReference type="PROSITE" id="PS51123"/>
    </source>
</evidence>
<dbReference type="Pfam" id="PF00691">
    <property type="entry name" value="OmpA"/>
    <property type="match status" value="1"/>
</dbReference>
<evidence type="ECO:0000256" key="4">
    <source>
        <dbReference type="ARBA" id="ARBA00023139"/>
    </source>
</evidence>
<dbReference type="SUPFAM" id="SSF103088">
    <property type="entry name" value="OmpA-like"/>
    <property type="match status" value="1"/>
</dbReference>
<reference evidence="12 13" key="1">
    <citation type="submission" date="2017-03" db="EMBL/GenBank/DDBJ databases">
        <authorList>
            <person name="Afonso C.L."/>
            <person name="Miller P.J."/>
            <person name="Scott M.A."/>
            <person name="Spackman E."/>
            <person name="Goraichik I."/>
            <person name="Dimitrov K.M."/>
            <person name="Suarez D.L."/>
            <person name="Swayne D.E."/>
        </authorList>
    </citation>
    <scope>NUCLEOTIDE SEQUENCE [LARGE SCALE GENOMIC DNA]</scope>
    <source>
        <strain evidence="12">Genome sequencing of Nitrospira japonica strain NJ11</strain>
    </source>
</reference>
<accession>A0A1W1I025</accession>
<feature type="signal peptide" evidence="10">
    <location>
        <begin position="1"/>
        <end position="24"/>
    </location>
</feature>
<dbReference type="AlphaFoldDB" id="A0A1W1I025"/>
<dbReference type="STRING" id="1325564.NSJP_0183"/>
<evidence type="ECO:0000256" key="7">
    <source>
        <dbReference type="HAMAP-Rule" id="MF_02204"/>
    </source>
</evidence>
<dbReference type="KEGG" id="nja:NSJP_0183"/>
<keyword evidence="6 12" id="KW-0449">Lipoprotein</keyword>
<dbReference type="EMBL" id="LT828648">
    <property type="protein sequence ID" value="SLM46355.1"/>
    <property type="molecule type" value="Genomic_DNA"/>
</dbReference>
<evidence type="ECO:0000313" key="12">
    <source>
        <dbReference type="EMBL" id="SLM46355.1"/>
    </source>
</evidence>
<dbReference type="HAMAP" id="MF_02204">
    <property type="entry name" value="Pal"/>
    <property type="match status" value="1"/>
</dbReference>
<comment type="subcellular location">
    <subcellularLocation>
        <location evidence="1">Cell outer membrane</location>
    </subcellularLocation>
</comment>
<feature type="region of interest" description="Disordered" evidence="9">
    <location>
        <begin position="25"/>
        <end position="126"/>
    </location>
</feature>
<evidence type="ECO:0000256" key="5">
    <source>
        <dbReference type="ARBA" id="ARBA00023237"/>
    </source>
</evidence>
<dbReference type="InterPro" id="IPR036737">
    <property type="entry name" value="OmpA-like_sf"/>
</dbReference>
<dbReference type="InterPro" id="IPR006664">
    <property type="entry name" value="OMP_bac"/>
</dbReference>
<dbReference type="Gene3D" id="3.30.1330.60">
    <property type="entry name" value="OmpA-like domain"/>
    <property type="match status" value="1"/>
</dbReference>
<dbReference type="InterPro" id="IPR039001">
    <property type="entry name" value="Pal"/>
</dbReference>
<name>A0A1W1I025_9BACT</name>
<keyword evidence="13" id="KW-1185">Reference proteome</keyword>
<evidence type="ECO:0000256" key="3">
    <source>
        <dbReference type="ARBA" id="ARBA00023136"/>
    </source>
</evidence>
<dbReference type="PRINTS" id="PR01021">
    <property type="entry name" value="OMPADOMAIN"/>
</dbReference>
<organism evidence="12 13">
    <name type="scientific">Nitrospira japonica</name>
    <dbReference type="NCBI Taxonomy" id="1325564"/>
    <lineage>
        <taxon>Bacteria</taxon>
        <taxon>Pseudomonadati</taxon>
        <taxon>Nitrospirota</taxon>
        <taxon>Nitrospiria</taxon>
        <taxon>Nitrospirales</taxon>
        <taxon>Nitrospiraceae</taxon>
        <taxon>Nitrospira</taxon>
    </lineage>
</organism>
<evidence type="ECO:0000256" key="1">
    <source>
        <dbReference type="ARBA" id="ARBA00004442"/>
    </source>
</evidence>
<dbReference type="GO" id="GO:0009279">
    <property type="term" value="C:cell outer membrane"/>
    <property type="evidence" value="ECO:0007669"/>
    <property type="project" value="UniProtKB-SubCell"/>
</dbReference>